<dbReference type="PROSITE" id="PS00455">
    <property type="entry name" value="AMP_BINDING"/>
    <property type="match status" value="1"/>
</dbReference>
<dbReference type="GO" id="GO:0005524">
    <property type="term" value="F:ATP binding"/>
    <property type="evidence" value="ECO:0007669"/>
    <property type="project" value="UniProtKB-KW"/>
</dbReference>
<comment type="similarity">
    <text evidence="2">Belongs to the ATP-dependent AMP-binding enzyme family.</text>
</comment>
<keyword evidence="9" id="KW-0576">Peroxisome</keyword>
<keyword evidence="5" id="KW-0547">Nucleotide-binding</keyword>
<evidence type="ECO:0000259" key="14">
    <source>
        <dbReference type="Pfam" id="PF00501"/>
    </source>
</evidence>
<keyword evidence="8" id="KW-0503">Monooxygenase</keyword>
<dbReference type="FunFam" id="3.40.50.12780:FF:000003">
    <property type="entry name" value="Long-chain-fatty-acid--CoA ligase FadD"/>
    <property type="match status" value="1"/>
</dbReference>
<dbReference type="FunFam" id="3.30.300.30:FF:000007">
    <property type="entry name" value="4-coumarate--CoA ligase 2"/>
    <property type="match status" value="1"/>
</dbReference>
<dbReference type="GO" id="GO:0005777">
    <property type="term" value="C:peroxisome"/>
    <property type="evidence" value="ECO:0007669"/>
    <property type="project" value="UniProtKB-SubCell"/>
</dbReference>
<dbReference type="Gene3D" id="3.30.300.30">
    <property type="match status" value="1"/>
</dbReference>
<gene>
    <name evidence="16" type="ORF">TSAR_003176</name>
</gene>
<evidence type="ECO:0000256" key="9">
    <source>
        <dbReference type="ARBA" id="ARBA00023140"/>
    </source>
</evidence>
<dbReference type="InterPro" id="IPR045851">
    <property type="entry name" value="AMP-bd_C_sf"/>
</dbReference>
<feature type="domain" description="AMP-binding enzyme C-terminal" evidence="15">
    <location>
        <begin position="630"/>
        <end position="706"/>
    </location>
</feature>
<dbReference type="EC" id="1.13.12.7" evidence="3"/>
<evidence type="ECO:0000313" key="16">
    <source>
        <dbReference type="EMBL" id="OXU22159.1"/>
    </source>
</evidence>
<dbReference type="Gene3D" id="3.40.50.12780">
    <property type="entry name" value="N-terminal domain of ligase-like"/>
    <property type="match status" value="1"/>
</dbReference>
<accession>A0A232EUX9</accession>
<name>A0A232EUX9_9HYME</name>
<evidence type="ECO:0000256" key="2">
    <source>
        <dbReference type="ARBA" id="ARBA00006432"/>
    </source>
</evidence>
<evidence type="ECO:0000256" key="11">
    <source>
        <dbReference type="ARBA" id="ARBA00023262"/>
    </source>
</evidence>
<dbReference type="PANTHER" id="PTHR24096">
    <property type="entry name" value="LONG-CHAIN-FATTY-ACID--COA LIGASE"/>
    <property type="match status" value="1"/>
</dbReference>
<dbReference type="InterPro" id="IPR025110">
    <property type="entry name" value="AMP-bd_C"/>
</dbReference>
<evidence type="ECO:0000256" key="7">
    <source>
        <dbReference type="ARBA" id="ARBA00023002"/>
    </source>
</evidence>
<dbReference type="SUPFAM" id="SSF56801">
    <property type="entry name" value="Acetyl-CoA synthetase-like"/>
    <property type="match status" value="1"/>
</dbReference>
<comment type="caution">
    <text evidence="16">The sequence shown here is derived from an EMBL/GenBank/DDBJ whole genome shotgun (WGS) entry which is preliminary data.</text>
</comment>
<keyword evidence="7" id="KW-0560">Oxidoreductase</keyword>
<dbReference type="OrthoDB" id="10253869at2759"/>
<dbReference type="CDD" id="cd05911">
    <property type="entry name" value="Firefly_Luc_like"/>
    <property type="match status" value="1"/>
</dbReference>
<dbReference type="EMBL" id="NNAY01002073">
    <property type="protein sequence ID" value="OXU22159.1"/>
    <property type="molecule type" value="Genomic_DNA"/>
</dbReference>
<keyword evidence="10" id="KW-0455">Luminescence</keyword>
<protein>
    <recommendedName>
        <fullName evidence="4">Luciferin 4-monooxygenase</fullName>
        <ecNumber evidence="3">1.13.12.7</ecNumber>
    </recommendedName>
</protein>
<comment type="catalytic activity">
    <reaction evidence="12">
        <text>firefly D-luciferin + ATP + O2 = firefly oxyluciferin + hnu + AMP + CO2 + diphosphate</text>
        <dbReference type="Rhea" id="RHEA:10732"/>
        <dbReference type="ChEBI" id="CHEBI:15379"/>
        <dbReference type="ChEBI" id="CHEBI:16526"/>
        <dbReference type="ChEBI" id="CHEBI:16792"/>
        <dbReference type="ChEBI" id="CHEBI:30212"/>
        <dbReference type="ChEBI" id="CHEBI:30616"/>
        <dbReference type="ChEBI" id="CHEBI:33019"/>
        <dbReference type="ChEBI" id="CHEBI:58038"/>
        <dbReference type="ChEBI" id="CHEBI:456215"/>
        <dbReference type="EC" id="1.13.12.7"/>
    </reaction>
</comment>
<organism evidence="16 17">
    <name type="scientific">Trichomalopsis sarcophagae</name>
    <dbReference type="NCBI Taxonomy" id="543379"/>
    <lineage>
        <taxon>Eukaryota</taxon>
        <taxon>Metazoa</taxon>
        <taxon>Ecdysozoa</taxon>
        <taxon>Arthropoda</taxon>
        <taxon>Hexapoda</taxon>
        <taxon>Insecta</taxon>
        <taxon>Pterygota</taxon>
        <taxon>Neoptera</taxon>
        <taxon>Endopterygota</taxon>
        <taxon>Hymenoptera</taxon>
        <taxon>Apocrita</taxon>
        <taxon>Proctotrupomorpha</taxon>
        <taxon>Chalcidoidea</taxon>
        <taxon>Pteromalidae</taxon>
        <taxon>Pteromalinae</taxon>
        <taxon>Trichomalopsis</taxon>
    </lineage>
</organism>
<evidence type="ECO:0000256" key="6">
    <source>
        <dbReference type="ARBA" id="ARBA00022840"/>
    </source>
</evidence>
<dbReference type="Proteomes" id="UP000215335">
    <property type="component" value="Unassembled WGS sequence"/>
</dbReference>
<evidence type="ECO:0000259" key="15">
    <source>
        <dbReference type="Pfam" id="PF13193"/>
    </source>
</evidence>
<evidence type="ECO:0000256" key="5">
    <source>
        <dbReference type="ARBA" id="ARBA00022741"/>
    </source>
</evidence>
<evidence type="ECO:0000256" key="12">
    <source>
        <dbReference type="ARBA" id="ARBA00048497"/>
    </source>
</evidence>
<feature type="domain" description="AMP-dependent synthetase/ligase" evidence="14">
    <location>
        <begin position="205"/>
        <end position="580"/>
    </location>
</feature>
<evidence type="ECO:0000256" key="8">
    <source>
        <dbReference type="ARBA" id="ARBA00023033"/>
    </source>
</evidence>
<evidence type="ECO:0000256" key="10">
    <source>
        <dbReference type="ARBA" id="ARBA00023223"/>
    </source>
</evidence>
<dbReference type="STRING" id="543379.A0A232EUX9"/>
<evidence type="ECO:0000313" key="17">
    <source>
        <dbReference type="Proteomes" id="UP000215335"/>
    </source>
</evidence>
<sequence length="717" mass="79717">MFHVIAPFTLYFYISKTVTEQYRIQKKITYYDDGQNAMTNAFFKDSRRSLGKKHKKRHLKKTKHSESRRREPKRNARGKRFNPIASFLPHLPWIPKIPGFPPIGLPPSLGIPIVPKVIPIKPLSVLSELGNLIPQHILSSDKAISWSYNDGNTTINVNYNPSGKSKNMMAKVVEGTNGEKIIPSPYGQLTYPEMRISDYVWEYLQDYSNMVALQCGVTNRKYTYAQARDYANYVARSLLDIGVKPGEVVALILPNLPETAIAFLGCLEAGIVITTVNPIYTADEIARQLISSGTKAVITAAEISSTVITAVNKSIPGGRVIVVNDHTKPVPDGVIPFEDLITKGKTLAPLPDRQWSLDDVAILPYSSGTTGLPKGVMLTHRNIVSNVEMVKNTVDKHMMIKADGSFQEIIPVVLPMYHIYGMSTIMLTRLSMGSRLITLPKFTPESYIKVLDENKVSVLMLVPPIVLFLSASKHVTRKHLENVTSITSGAAPLSKTDVDKFYDKFNVDRSQTQFAQGYGLTESSPVALFEKSGVKFSSIGKPVCGSEARLVDPITKKDVHSPGQTGELWIRGPHIMKGYLSNQKATEETIIDGWLLTGDIAYYDEDLDFYITDRLKELIKVKGYQVAPAELEALLRTHPNVEEAGVIGIPDERAGEVPKAFVVLKNKGETKPEEIQNFIKGKVSEFKELRGGVQFIDTLPKNPSGKILRSKLKQDYC</sequence>
<feature type="compositionally biased region" description="Basic residues" evidence="13">
    <location>
        <begin position="49"/>
        <end position="63"/>
    </location>
</feature>
<dbReference type="GO" id="GO:0004497">
    <property type="term" value="F:monooxygenase activity"/>
    <property type="evidence" value="ECO:0007669"/>
    <property type="project" value="UniProtKB-KW"/>
</dbReference>
<keyword evidence="17" id="KW-1185">Reference proteome</keyword>
<dbReference type="AlphaFoldDB" id="A0A232EUX9"/>
<feature type="region of interest" description="Disordered" evidence="13">
    <location>
        <begin position="43"/>
        <end position="78"/>
    </location>
</feature>
<dbReference type="GO" id="GO:0008218">
    <property type="term" value="P:bioluminescence"/>
    <property type="evidence" value="ECO:0007669"/>
    <property type="project" value="UniProtKB-KW"/>
</dbReference>
<comment type="subcellular location">
    <subcellularLocation>
        <location evidence="1">Peroxisome</location>
    </subcellularLocation>
</comment>
<dbReference type="InterPro" id="IPR020845">
    <property type="entry name" value="AMP-binding_CS"/>
</dbReference>
<evidence type="ECO:0000256" key="13">
    <source>
        <dbReference type="SAM" id="MobiDB-lite"/>
    </source>
</evidence>
<dbReference type="InterPro" id="IPR042099">
    <property type="entry name" value="ANL_N_sf"/>
</dbReference>
<reference evidence="16 17" key="1">
    <citation type="journal article" date="2017" name="Curr. Biol.">
        <title>The Evolution of Venom by Co-option of Single-Copy Genes.</title>
        <authorList>
            <person name="Martinson E.O."/>
            <person name="Mrinalini"/>
            <person name="Kelkar Y.D."/>
            <person name="Chang C.H."/>
            <person name="Werren J.H."/>
        </authorList>
    </citation>
    <scope>NUCLEOTIDE SEQUENCE [LARGE SCALE GENOMIC DNA]</scope>
    <source>
        <strain evidence="16 17">Alberta</strain>
        <tissue evidence="16">Whole body</tissue>
    </source>
</reference>
<evidence type="ECO:0000256" key="1">
    <source>
        <dbReference type="ARBA" id="ARBA00004275"/>
    </source>
</evidence>
<evidence type="ECO:0000256" key="4">
    <source>
        <dbReference type="ARBA" id="ARBA00019043"/>
    </source>
</evidence>
<evidence type="ECO:0000256" key="3">
    <source>
        <dbReference type="ARBA" id="ARBA00012532"/>
    </source>
</evidence>
<dbReference type="PANTHER" id="PTHR24096:SF422">
    <property type="entry name" value="BCDNA.GH02901"/>
    <property type="match status" value="1"/>
</dbReference>
<keyword evidence="11" id="KW-0599">Photoprotein</keyword>
<dbReference type="InterPro" id="IPR000873">
    <property type="entry name" value="AMP-dep_synth/lig_dom"/>
</dbReference>
<dbReference type="GO" id="GO:0046949">
    <property type="term" value="P:fatty-acyl-CoA biosynthetic process"/>
    <property type="evidence" value="ECO:0007669"/>
    <property type="project" value="TreeGrafter"/>
</dbReference>
<proteinExistence type="inferred from homology"/>
<keyword evidence="6" id="KW-0067">ATP-binding</keyword>
<dbReference type="GO" id="GO:0004467">
    <property type="term" value="F:long-chain fatty acid-CoA ligase activity"/>
    <property type="evidence" value="ECO:0007669"/>
    <property type="project" value="TreeGrafter"/>
</dbReference>
<dbReference type="Pfam" id="PF00501">
    <property type="entry name" value="AMP-binding"/>
    <property type="match status" value="1"/>
</dbReference>
<dbReference type="Pfam" id="PF13193">
    <property type="entry name" value="AMP-binding_C"/>
    <property type="match status" value="1"/>
</dbReference>